<evidence type="ECO:0000259" key="6">
    <source>
        <dbReference type="PROSITE" id="PS51352"/>
    </source>
</evidence>
<comment type="similarity">
    <text evidence="1">Belongs to the SCO1/2 family.</text>
</comment>
<dbReference type="SUPFAM" id="SSF52833">
    <property type="entry name" value="Thioredoxin-like"/>
    <property type="match status" value="1"/>
</dbReference>
<accession>A0AAP2CIR8</accession>
<dbReference type="Proteomes" id="UP001319104">
    <property type="component" value="Unassembled WGS sequence"/>
</dbReference>
<protein>
    <submittedName>
        <fullName evidence="7">SCO family protein</fullName>
    </submittedName>
</protein>
<comment type="caution">
    <text evidence="7">The sequence shown here is derived from an EMBL/GenBank/DDBJ whole genome shotgun (WGS) entry which is preliminary data.</text>
</comment>
<dbReference type="PANTHER" id="PTHR12151:SF25">
    <property type="entry name" value="LINALOOL DEHYDRATASE_ISOMERASE DOMAIN-CONTAINING PROTEIN"/>
    <property type="match status" value="1"/>
</dbReference>
<keyword evidence="5" id="KW-0732">Signal</keyword>
<keyword evidence="8" id="KW-1185">Reference proteome</keyword>
<name>A0AAP2CIR8_9BACT</name>
<feature type="binding site" evidence="3">
    <location>
        <position position="88"/>
    </location>
    <ligand>
        <name>Cu cation</name>
        <dbReference type="ChEBI" id="CHEBI:23378"/>
    </ligand>
</feature>
<dbReference type="PROSITE" id="PS51352">
    <property type="entry name" value="THIOREDOXIN_2"/>
    <property type="match status" value="1"/>
</dbReference>
<feature type="disulfide bond" description="Redox-active" evidence="4">
    <location>
        <begin position="88"/>
        <end position="92"/>
    </location>
</feature>
<dbReference type="Gene3D" id="3.40.30.10">
    <property type="entry name" value="Glutaredoxin"/>
    <property type="match status" value="1"/>
</dbReference>
<dbReference type="EMBL" id="JAHCMY010000007">
    <property type="protein sequence ID" value="MBS9524942.1"/>
    <property type="molecule type" value="Genomic_DNA"/>
</dbReference>
<dbReference type="RefSeq" id="WP_213945803.1">
    <property type="nucleotide sequence ID" value="NZ_JAHCMY010000007.1"/>
</dbReference>
<proteinExistence type="inferred from homology"/>
<feature type="binding site" evidence="3">
    <location>
        <position position="92"/>
    </location>
    <ligand>
        <name>Cu cation</name>
        <dbReference type="ChEBI" id="CHEBI:23378"/>
    </ligand>
</feature>
<evidence type="ECO:0000256" key="5">
    <source>
        <dbReference type="SAM" id="SignalP"/>
    </source>
</evidence>
<gene>
    <name evidence="7" type="ORF">KI659_13060</name>
</gene>
<evidence type="ECO:0000256" key="4">
    <source>
        <dbReference type="PIRSR" id="PIRSR603782-2"/>
    </source>
</evidence>
<evidence type="ECO:0000313" key="8">
    <source>
        <dbReference type="Proteomes" id="UP001319104"/>
    </source>
</evidence>
<dbReference type="Pfam" id="PF02630">
    <property type="entry name" value="SCO1-SenC"/>
    <property type="match status" value="1"/>
</dbReference>
<evidence type="ECO:0000313" key="7">
    <source>
        <dbReference type="EMBL" id="MBS9524942.1"/>
    </source>
</evidence>
<dbReference type="AlphaFoldDB" id="A0AAP2CIR8"/>
<keyword evidence="4" id="KW-1015">Disulfide bond</keyword>
<dbReference type="GO" id="GO:0046872">
    <property type="term" value="F:metal ion binding"/>
    <property type="evidence" value="ECO:0007669"/>
    <property type="project" value="UniProtKB-KW"/>
</dbReference>
<dbReference type="InterPro" id="IPR013766">
    <property type="entry name" value="Thioredoxin_domain"/>
</dbReference>
<feature type="signal peptide" evidence="5">
    <location>
        <begin position="1"/>
        <end position="20"/>
    </location>
</feature>
<keyword evidence="2 3" id="KW-0186">Copper</keyword>
<evidence type="ECO:0000256" key="3">
    <source>
        <dbReference type="PIRSR" id="PIRSR603782-1"/>
    </source>
</evidence>
<dbReference type="InterPro" id="IPR003782">
    <property type="entry name" value="SCO1/SenC"/>
</dbReference>
<feature type="binding site" evidence="3">
    <location>
        <position position="178"/>
    </location>
    <ligand>
        <name>Cu cation</name>
        <dbReference type="ChEBI" id="CHEBI:23378"/>
    </ligand>
</feature>
<evidence type="ECO:0000256" key="1">
    <source>
        <dbReference type="ARBA" id="ARBA00010996"/>
    </source>
</evidence>
<reference evidence="7 8" key="1">
    <citation type="submission" date="2021-05" db="EMBL/GenBank/DDBJ databases">
        <authorList>
            <person name="Zhang Z.D."/>
            <person name="Osman G."/>
        </authorList>
    </citation>
    <scope>NUCLEOTIDE SEQUENCE [LARGE SCALE GENOMIC DNA]</scope>
    <source>
        <strain evidence="7 8">KCTC 32217</strain>
    </source>
</reference>
<organism evidence="7 8">
    <name type="scientific">Litoribacter ruber</name>
    <dbReference type="NCBI Taxonomy" id="702568"/>
    <lineage>
        <taxon>Bacteria</taxon>
        <taxon>Pseudomonadati</taxon>
        <taxon>Bacteroidota</taxon>
        <taxon>Cytophagia</taxon>
        <taxon>Cytophagales</taxon>
        <taxon>Cyclobacteriaceae</taxon>
        <taxon>Litoribacter</taxon>
    </lineage>
</organism>
<dbReference type="PANTHER" id="PTHR12151">
    <property type="entry name" value="ELECTRON TRANSPORT PROTIN SCO1/SENC FAMILY MEMBER"/>
    <property type="match status" value="1"/>
</dbReference>
<feature type="chain" id="PRO_5042977087" evidence="5">
    <location>
        <begin position="21"/>
        <end position="217"/>
    </location>
</feature>
<dbReference type="CDD" id="cd02968">
    <property type="entry name" value="SCO"/>
    <property type="match status" value="1"/>
</dbReference>
<keyword evidence="3" id="KW-0479">Metal-binding</keyword>
<feature type="domain" description="Thioredoxin" evidence="6">
    <location>
        <begin position="50"/>
        <end position="215"/>
    </location>
</feature>
<sequence length="217" mass="24275">MKLRHICSLAIILVPFLNSCGPMNGQSDELPILGHRYAEERTVDGETKTDTVYHQIADFSFQNQDGETVTNETVKGKVYVADFFFTSCPTICPVMKSEMLRVYERFGDQPGFKILSHSIDPTFDTVALLNDYSARLGVEDASTWHFLTGDQEKIFEIGQTSYMTTAMEDKEKPGGFLHSGAFVLVDQNGHIRGVYDGTKSDQVDKLMNDIPKLLSNS</sequence>
<evidence type="ECO:0000256" key="2">
    <source>
        <dbReference type="ARBA" id="ARBA00023008"/>
    </source>
</evidence>
<dbReference type="InterPro" id="IPR036249">
    <property type="entry name" value="Thioredoxin-like_sf"/>
</dbReference>